<protein>
    <recommendedName>
        <fullName evidence="3">RNase H type-1 domain-containing protein</fullName>
    </recommendedName>
</protein>
<sequence>MQSLTTAVERADDLNDLTGKEEKLMDLLGRQWDFKLQHIYREANGVADERNISSRKNKKICSKPIFC</sequence>
<evidence type="ECO:0000313" key="1">
    <source>
        <dbReference type="EMBL" id="KAK7824641.1"/>
    </source>
</evidence>
<accession>A0AAW0JE06</accession>
<gene>
    <name evidence="1" type="ORF">CFP56_034230</name>
</gene>
<dbReference type="Proteomes" id="UP000237347">
    <property type="component" value="Unassembled WGS sequence"/>
</dbReference>
<evidence type="ECO:0008006" key="3">
    <source>
        <dbReference type="Google" id="ProtNLM"/>
    </source>
</evidence>
<reference evidence="1 2" key="1">
    <citation type="journal article" date="2018" name="Sci. Data">
        <title>The draft genome sequence of cork oak.</title>
        <authorList>
            <person name="Ramos A.M."/>
            <person name="Usie A."/>
            <person name="Barbosa P."/>
            <person name="Barros P.M."/>
            <person name="Capote T."/>
            <person name="Chaves I."/>
            <person name="Simoes F."/>
            <person name="Abreu I."/>
            <person name="Carrasquinho I."/>
            <person name="Faro C."/>
            <person name="Guimaraes J.B."/>
            <person name="Mendonca D."/>
            <person name="Nobrega F."/>
            <person name="Rodrigues L."/>
            <person name="Saibo N.J.M."/>
            <person name="Varela M.C."/>
            <person name="Egas C."/>
            <person name="Matos J."/>
            <person name="Miguel C.M."/>
            <person name="Oliveira M.M."/>
            <person name="Ricardo C.P."/>
            <person name="Goncalves S."/>
        </authorList>
    </citation>
    <scope>NUCLEOTIDE SEQUENCE [LARGE SCALE GENOMIC DNA]</scope>
    <source>
        <strain evidence="2">cv. HL8</strain>
    </source>
</reference>
<keyword evidence="2" id="KW-1185">Reference proteome</keyword>
<comment type="caution">
    <text evidence="1">The sequence shown here is derived from an EMBL/GenBank/DDBJ whole genome shotgun (WGS) entry which is preliminary data.</text>
</comment>
<evidence type="ECO:0000313" key="2">
    <source>
        <dbReference type="Proteomes" id="UP000237347"/>
    </source>
</evidence>
<dbReference type="AlphaFoldDB" id="A0AAW0JE06"/>
<name>A0AAW0JE06_QUESU</name>
<proteinExistence type="predicted"/>
<organism evidence="1 2">
    <name type="scientific">Quercus suber</name>
    <name type="common">Cork oak</name>
    <dbReference type="NCBI Taxonomy" id="58331"/>
    <lineage>
        <taxon>Eukaryota</taxon>
        <taxon>Viridiplantae</taxon>
        <taxon>Streptophyta</taxon>
        <taxon>Embryophyta</taxon>
        <taxon>Tracheophyta</taxon>
        <taxon>Spermatophyta</taxon>
        <taxon>Magnoliopsida</taxon>
        <taxon>eudicotyledons</taxon>
        <taxon>Gunneridae</taxon>
        <taxon>Pentapetalae</taxon>
        <taxon>rosids</taxon>
        <taxon>fabids</taxon>
        <taxon>Fagales</taxon>
        <taxon>Fagaceae</taxon>
        <taxon>Quercus</taxon>
    </lineage>
</organism>
<dbReference type="EMBL" id="PKMF04000597">
    <property type="protein sequence ID" value="KAK7824641.1"/>
    <property type="molecule type" value="Genomic_DNA"/>
</dbReference>